<name>A0A318U7Z5_9RHOB</name>
<comment type="caution">
    <text evidence="1">The sequence shown here is derived from an EMBL/GenBank/DDBJ whole genome shotgun (WGS) entry which is preliminary data.</text>
</comment>
<evidence type="ECO:0000313" key="2">
    <source>
        <dbReference type="Proteomes" id="UP000247727"/>
    </source>
</evidence>
<dbReference type="InterPro" id="IPR007739">
    <property type="entry name" value="RgpF"/>
</dbReference>
<proteinExistence type="predicted"/>
<organism evidence="1 2">
    <name type="scientific">Rhodobacter viridis</name>
    <dbReference type="NCBI Taxonomy" id="1054202"/>
    <lineage>
        <taxon>Bacteria</taxon>
        <taxon>Pseudomonadati</taxon>
        <taxon>Pseudomonadota</taxon>
        <taxon>Alphaproteobacteria</taxon>
        <taxon>Rhodobacterales</taxon>
        <taxon>Rhodobacter group</taxon>
        <taxon>Rhodobacter</taxon>
    </lineage>
</organism>
<protein>
    <submittedName>
        <fullName evidence="1">Rhamnan synthesis protein F</fullName>
    </submittedName>
</protein>
<evidence type="ECO:0000313" key="1">
    <source>
        <dbReference type="EMBL" id="PYF08079.1"/>
    </source>
</evidence>
<accession>A0A318U7Z5</accession>
<keyword evidence="2" id="KW-1185">Reference proteome</keyword>
<dbReference type="Pfam" id="PF05045">
    <property type="entry name" value="RgpF"/>
    <property type="match status" value="1"/>
</dbReference>
<dbReference type="EMBL" id="QJTK01000014">
    <property type="protein sequence ID" value="PYF08079.1"/>
    <property type="molecule type" value="Genomic_DNA"/>
</dbReference>
<reference evidence="1 2" key="1">
    <citation type="submission" date="2018-06" db="EMBL/GenBank/DDBJ databases">
        <title>Genomic Encyclopedia of Type Strains, Phase III (KMG-III): the genomes of soil and plant-associated and newly described type strains.</title>
        <authorList>
            <person name="Whitman W."/>
        </authorList>
    </citation>
    <scope>NUCLEOTIDE SEQUENCE [LARGE SCALE GENOMIC DNA]</scope>
    <source>
        <strain evidence="1 2">JA737</strain>
    </source>
</reference>
<gene>
    <name evidence="1" type="ORF">C8J30_11415</name>
</gene>
<dbReference type="Proteomes" id="UP000247727">
    <property type="component" value="Unassembled WGS sequence"/>
</dbReference>
<dbReference type="AlphaFoldDB" id="A0A318U7Z5"/>
<sequence>MVPGWKVKRELLRLGAQISGLPRRFMEKFARVHYERTRWDKITVTEGPALPGEKYAIFLIYQPGPLPGSILETCRYLVANGYQTVLVSNGTLREEARSELGALCRYVLERPNFGYDFGGYRDGVHFLQQQGLSPAHLVLLNDSIWFPMQATSDVLARIEALPADITGLLLNLRRNGKMRKLHAMFRADKRPFEFLESYLIHLRRSTWESAPFRDYWDTYKQSSSKAFTVKRGELGFSKAMRRAGFSFGAVLRRDDFIAAIREKGEPFLDKTLRYAAYSDEAFLKGAMDLAKSHGDETLCERKRAHVIKVALRRRVNASFCWATEEIFGTHFIKKHNGVLFQRSREKYLEAVDAGDLQVDAPAALDEIRQRVRRDRGR</sequence>